<reference evidence="1 2" key="1">
    <citation type="submission" date="2024-07" db="EMBL/GenBank/DDBJ databases">
        <title>Enhanced genomic and transcriptomic resources for Trichinella pseudospiralis and T. spiralis underpin the discovery of pronounced molecular differences between stages and species.</title>
        <authorList>
            <person name="Pasi K.K."/>
            <person name="La Rosa G."/>
            <person name="Gomez-Morales M.A."/>
            <person name="Tosini F."/>
            <person name="Sumanam S."/>
            <person name="Young N.D."/>
            <person name="Chang B.C."/>
            <person name="Robin G.B."/>
        </authorList>
    </citation>
    <scope>NUCLEOTIDE SEQUENCE [LARGE SCALE GENOMIC DNA]</scope>
    <source>
        <strain evidence="1">ISS534</strain>
    </source>
</reference>
<accession>A0ABR3KBP8</accession>
<name>A0ABR3KBP8_TRISP</name>
<evidence type="ECO:0000313" key="1">
    <source>
        <dbReference type="EMBL" id="KAL1234430.1"/>
    </source>
</evidence>
<evidence type="ECO:0000313" key="2">
    <source>
        <dbReference type="Proteomes" id="UP001558632"/>
    </source>
</evidence>
<protein>
    <submittedName>
        <fullName evidence="1">Disease resistance protein</fullName>
    </submittedName>
</protein>
<organism evidence="1 2">
    <name type="scientific">Trichinella spiralis</name>
    <name type="common">Trichina worm</name>
    <dbReference type="NCBI Taxonomy" id="6334"/>
    <lineage>
        <taxon>Eukaryota</taxon>
        <taxon>Metazoa</taxon>
        <taxon>Ecdysozoa</taxon>
        <taxon>Nematoda</taxon>
        <taxon>Enoplea</taxon>
        <taxon>Dorylaimia</taxon>
        <taxon>Trichinellida</taxon>
        <taxon>Trichinellidae</taxon>
        <taxon>Trichinella</taxon>
    </lineage>
</organism>
<dbReference type="EMBL" id="JBEUSY010000410">
    <property type="protein sequence ID" value="KAL1234430.1"/>
    <property type="molecule type" value="Genomic_DNA"/>
</dbReference>
<keyword evidence="2" id="KW-1185">Reference proteome</keyword>
<proteinExistence type="predicted"/>
<sequence>MKQNSSSDEIREQICVRLYKIRKVIFLRVSCYSRAFNIRLLLSFLTCSGAYPVELHGGYWHILQDGKPPASLLFAIASTPEKPSSS</sequence>
<comment type="caution">
    <text evidence="1">The sequence shown here is derived from an EMBL/GenBank/DDBJ whole genome shotgun (WGS) entry which is preliminary data.</text>
</comment>
<gene>
    <name evidence="1" type="ORF">TSPI_04963</name>
</gene>
<dbReference type="Proteomes" id="UP001558632">
    <property type="component" value="Unassembled WGS sequence"/>
</dbReference>